<accession>A0ABQ9EPI5</accession>
<dbReference type="EMBL" id="JARBDR010000846">
    <property type="protein sequence ID" value="KAJ8305158.1"/>
    <property type="molecule type" value="Genomic_DNA"/>
</dbReference>
<gene>
    <name evidence="1" type="ORF">KUTeg_017293</name>
</gene>
<sequence length="89" mass="9742">MFNCFCCLQVLVTLEKSEDFRNIIITDAVGTQQKDALHTLAKTLPKQPGEATSVYFPIVPAEIGKIDISVKAQSSVAAHGVKRKLLVEK</sequence>
<organism evidence="1 2">
    <name type="scientific">Tegillarca granosa</name>
    <name type="common">Malaysian cockle</name>
    <name type="synonym">Anadara granosa</name>
    <dbReference type="NCBI Taxonomy" id="220873"/>
    <lineage>
        <taxon>Eukaryota</taxon>
        <taxon>Metazoa</taxon>
        <taxon>Spiralia</taxon>
        <taxon>Lophotrochozoa</taxon>
        <taxon>Mollusca</taxon>
        <taxon>Bivalvia</taxon>
        <taxon>Autobranchia</taxon>
        <taxon>Pteriomorphia</taxon>
        <taxon>Arcoida</taxon>
        <taxon>Arcoidea</taxon>
        <taxon>Arcidae</taxon>
        <taxon>Tegillarca</taxon>
    </lineage>
</organism>
<dbReference type="Proteomes" id="UP001217089">
    <property type="component" value="Unassembled WGS sequence"/>
</dbReference>
<keyword evidence="2" id="KW-1185">Reference proteome</keyword>
<dbReference type="InterPro" id="IPR013783">
    <property type="entry name" value="Ig-like_fold"/>
</dbReference>
<name>A0ABQ9EPI5_TEGGR</name>
<reference evidence="1 2" key="1">
    <citation type="submission" date="2022-12" db="EMBL/GenBank/DDBJ databases">
        <title>Chromosome-level genome of Tegillarca granosa.</title>
        <authorList>
            <person name="Kim J."/>
        </authorList>
    </citation>
    <scope>NUCLEOTIDE SEQUENCE [LARGE SCALE GENOMIC DNA]</scope>
    <source>
        <strain evidence="1">Teg-2019</strain>
        <tissue evidence="1">Adductor muscle</tissue>
    </source>
</reference>
<comment type="caution">
    <text evidence="1">The sequence shown here is derived from an EMBL/GenBank/DDBJ whole genome shotgun (WGS) entry which is preliminary data.</text>
</comment>
<evidence type="ECO:0000313" key="2">
    <source>
        <dbReference type="Proteomes" id="UP001217089"/>
    </source>
</evidence>
<protein>
    <submittedName>
        <fullName evidence="1">Uncharacterized protein</fullName>
    </submittedName>
</protein>
<dbReference type="Gene3D" id="2.60.40.10">
    <property type="entry name" value="Immunoglobulins"/>
    <property type="match status" value="1"/>
</dbReference>
<evidence type="ECO:0000313" key="1">
    <source>
        <dbReference type="EMBL" id="KAJ8305158.1"/>
    </source>
</evidence>
<proteinExistence type="predicted"/>